<dbReference type="GO" id="GO:0005634">
    <property type="term" value="C:nucleus"/>
    <property type="evidence" value="ECO:0007669"/>
    <property type="project" value="UniProtKB-SubCell"/>
</dbReference>
<dbReference type="GeneID" id="120258070"/>
<dbReference type="Pfam" id="PF06203">
    <property type="entry name" value="CCT"/>
    <property type="match status" value="1"/>
</dbReference>
<evidence type="ECO:0000259" key="5">
    <source>
        <dbReference type="PROSITE" id="PS51017"/>
    </source>
</evidence>
<feature type="region of interest" description="Disordered" evidence="4">
    <location>
        <begin position="200"/>
        <end position="237"/>
    </location>
</feature>
<evidence type="ECO:0000256" key="2">
    <source>
        <dbReference type="ARBA" id="ARBA00023242"/>
    </source>
</evidence>
<protein>
    <submittedName>
        <fullName evidence="7">Transcription factor GHD7-like</fullName>
    </submittedName>
</protein>
<name>A0AB40B2E9_DIOCR</name>
<feature type="compositionally biased region" description="Polar residues" evidence="4">
    <location>
        <begin position="212"/>
        <end position="224"/>
    </location>
</feature>
<accession>A0AB40B2E9</accession>
<proteinExistence type="predicted"/>
<keyword evidence="2 3" id="KW-0539">Nucleus</keyword>
<evidence type="ECO:0000256" key="1">
    <source>
        <dbReference type="ARBA" id="ARBA00004123"/>
    </source>
</evidence>
<dbReference type="InterPro" id="IPR010402">
    <property type="entry name" value="CCT_domain"/>
</dbReference>
<evidence type="ECO:0000256" key="4">
    <source>
        <dbReference type="SAM" id="MobiDB-lite"/>
    </source>
</evidence>
<evidence type="ECO:0000313" key="6">
    <source>
        <dbReference type="Proteomes" id="UP001515500"/>
    </source>
</evidence>
<reference evidence="7" key="1">
    <citation type="submission" date="2025-08" db="UniProtKB">
        <authorList>
            <consortium name="RefSeq"/>
        </authorList>
    </citation>
    <scope>IDENTIFICATION</scope>
</reference>
<feature type="domain" description="CCT" evidence="5">
    <location>
        <begin position="169"/>
        <end position="211"/>
    </location>
</feature>
<dbReference type="GO" id="GO:0003700">
    <property type="term" value="F:DNA-binding transcription factor activity"/>
    <property type="evidence" value="ECO:0007669"/>
    <property type="project" value="TreeGrafter"/>
</dbReference>
<sequence length="237" mass="26555">MTTSMSTSERCGASSDKEGTCTHGFTDLNRTVPLFPETNHDPDSLQEFQFFGHDDSVAWLFNEPKIPEPRAPEERPSFKYLDDLRHACNPARLTFDVCLSNSTSSPDVIQHHSQPLEVPAMGHPAASTSATIMSFSGSTFTDASSGNAKEGSGVDAMTSGQVGDPTMEREAKVMRYKEKRKKRKYEKQIRYASRKAYAEMRPRIKGRFAKTPETSQPSDQPSSYDHQDRLDLGWFHP</sequence>
<keyword evidence="6" id="KW-1185">Reference proteome</keyword>
<dbReference type="PROSITE" id="PS51017">
    <property type="entry name" value="CCT"/>
    <property type="match status" value="1"/>
</dbReference>
<evidence type="ECO:0000313" key="7">
    <source>
        <dbReference type="RefSeq" id="XP_039121345.1"/>
    </source>
</evidence>
<feature type="region of interest" description="Disordered" evidence="4">
    <location>
        <begin position="143"/>
        <end position="169"/>
    </location>
</feature>
<dbReference type="Proteomes" id="UP001515500">
    <property type="component" value="Chromosome 4"/>
</dbReference>
<evidence type="ECO:0000256" key="3">
    <source>
        <dbReference type="PROSITE-ProRule" id="PRU00357"/>
    </source>
</evidence>
<dbReference type="PANTHER" id="PTHR31319">
    <property type="entry name" value="ZINC FINGER PROTEIN CONSTANS-LIKE 4"/>
    <property type="match status" value="1"/>
</dbReference>
<dbReference type="AlphaFoldDB" id="A0AB40B2E9"/>
<dbReference type="RefSeq" id="XP_039121345.1">
    <property type="nucleotide sequence ID" value="XM_039265411.1"/>
</dbReference>
<dbReference type="PANTHER" id="PTHR31319:SF98">
    <property type="entry name" value="TRANSCRIPTION FACTOR GHD7"/>
    <property type="match status" value="1"/>
</dbReference>
<organism evidence="6 7">
    <name type="scientific">Dioscorea cayennensis subsp. rotundata</name>
    <name type="common">White Guinea yam</name>
    <name type="synonym">Dioscorea rotundata</name>
    <dbReference type="NCBI Taxonomy" id="55577"/>
    <lineage>
        <taxon>Eukaryota</taxon>
        <taxon>Viridiplantae</taxon>
        <taxon>Streptophyta</taxon>
        <taxon>Embryophyta</taxon>
        <taxon>Tracheophyta</taxon>
        <taxon>Spermatophyta</taxon>
        <taxon>Magnoliopsida</taxon>
        <taxon>Liliopsida</taxon>
        <taxon>Dioscoreales</taxon>
        <taxon>Dioscoreaceae</taxon>
        <taxon>Dioscorea</taxon>
    </lineage>
</organism>
<comment type="subcellular location">
    <subcellularLocation>
        <location evidence="1 3">Nucleus</location>
    </subcellularLocation>
</comment>
<dbReference type="InterPro" id="IPR045281">
    <property type="entry name" value="CONSTANS-like"/>
</dbReference>
<dbReference type="GO" id="GO:0009909">
    <property type="term" value="P:regulation of flower development"/>
    <property type="evidence" value="ECO:0007669"/>
    <property type="project" value="InterPro"/>
</dbReference>
<gene>
    <name evidence="7" type="primary">LOC120258070</name>
</gene>